<feature type="region of interest" description="Disordered" evidence="1">
    <location>
        <begin position="54"/>
        <end position="113"/>
    </location>
</feature>
<feature type="compositionally biased region" description="Basic and acidic residues" evidence="1">
    <location>
        <begin position="395"/>
        <end position="407"/>
    </location>
</feature>
<evidence type="ECO:0000313" key="3">
    <source>
        <dbReference type="Proteomes" id="UP000800036"/>
    </source>
</evidence>
<dbReference type="EMBL" id="ML976724">
    <property type="protein sequence ID" value="KAF1968099.1"/>
    <property type="molecule type" value="Genomic_DNA"/>
</dbReference>
<feature type="region of interest" description="Disordered" evidence="1">
    <location>
        <begin position="178"/>
        <end position="430"/>
    </location>
</feature>
<feature type="compositionally biased region" description="Basic and acidic residues" evidence="1">
    <location>
        <begin position="420"/>
        <end position="430"/>
    </location>
</feature>
<evidence type="ECO:0000313" key="2">
    <source>
        <dbReference type="EMBL" id="KAF1968099.1"/>
    </source>
</evidence>
<dbReference type="Proteomes" id="UP000800036">
    <property type="component" value="Unassembled WGS sequence"/>
</dbReference>
<feature type="compositionally biased region" description="Polar residues" evidence="1">
    <location>
        <begin position="71"/>
        <end position="82"/>
    </location>
</feature>
<dbReference type="OrthoDB" id="5333304at2759"/>
<feature type="compositionally biased region" description="Low complexity" evidence="1">
    <location>
        <begin position="196"/>
        <end position="207"/>
    </location>
</feature>
<accession>A0A6A5UVU2</accession>
<evidence type="ECO:0000256" key="1">
    <source>
        <dbReference type="SAM" id="MobiDB-lite"/>
    </source>
</evidence>
<proteinExistence type="predicted"/>
<organism evidence="2 3">
    <name type="scientific">Bimuria novae-zelandiae CBS 107.79</name>
    <dbReference type="NCBI Taxonomy" id="1447943"/>
    <lineage>
        <taxon>Eukaryota</taxon>
        <taxon>Fungi</taxon>
        <taxon>Dikarya</taxon>
        <taxon>Ascomycota</taxon>
        <taxon>Pezizomycotina</taxon>
        <taxon>Dothideomycetes</taxon>
        <taxon>Pleosporomycetidae</taxon>
        <taxon>Pleosporales</taxon>
        <taxon>Massarineae</taxon>
        <taxon>Didymosphaeriaceae</taxon>
        <taxon>Bimuria</taxon>
    </lineage>
</organism>
<reference evidence="2" key="1">
    <citation type="journal article" date="2020" name="Stud. Mycol.">
        <title>101 Dothideomycetes genomes: a test case for predicting lifestyles and emergence of pathogens.</title>
        <authorList>
            <person name="Haridas S."/>
            <person name="Albert R."/>
            <person name="Binder M."/>
            <person name="Bloem J."/>
            <person name="Labutti K."/>
            <person name="Salamov A."/>
            <person name="Andreopoulos B."/>
            <person name="Baker S."/>
            <person name="Barry K."/>
            <person name="Bills G."/>
            <person name="Bluhm B."/>
            <person name="Cannon C."/>
            <person name="Castanera R."/>
            <person name="Culley D."/>
            <person name="Daum C."/>
            <person name="Ezra D."/>
            <person name="Gonzalez J."/>
            <person name="Henrissat B."/>
            <person name="Kuo A."/>
            <person name="Liang C."/>
            <person name="Lipzen A."/>
            <person name="Lutzoni F."/>
            <person name="Magnuson J."/>
            <person name="Mondo S."/>
            <person name="Nolan M."/>
            <person name="Ohm R."/>
            <person name="Pangilinan J."/>
            <person name="Park H.-J."/>
            <person name="Ramirez L."/>
            <person name="Alfaro M."/>
            <person name="Sun H."/>
            <person name="Tritt A."/>
            <person name="Yoshinaga Y."/>
            <person name="Zwiers L.-H."/>
            <person name="Turgeon B."/>
            <person name="Goodwin S."/>
            <person name="Spatafora J."/>
            <person name="Crous P."/>
            <person name="Grigoriev I."/>
        </authorList>
    </citation>
    <scope>NUCLEOTIDE SEQUENCE</scope>
    <source>
        <strain evidence="2">CBS 107.79</strain>
    </source>
</reference>
<feature type="compositionally biased region" description="Low complexity" evidence="1">
    <location>
        <begin position="103"/>
        <end position="113"/>
    </location>
</feature>
<name>A0A6A5UVU2_9PLEO</name>
<feature type="compositionally biased region" description="Acidic residues" evidence="1">
    <location>
        <begin position="253"/>
        <end position="270"/>
    </location>
</feature>
<keyword evidence="3" id="KW-1185">Reference proteome</keyword>
<sequence>MATGATLPLANRTSVVPAEEQREAEFLAKLLHIRDEVFVGKHPRIRLPPKVLEQVAPRPPQTAPAARPTTNGTPNGVSNQQLFPHRSENTLPRFPSPNEFATSSRPSLAKSASSGIDPVLLTKSDHLIRAETQLKRQQLERTLKDQWDKRGRANDEEREVLDVDDLLAQAHRLVPPISGLRPPAAESDAGESFDNSYYSSKADSWSSDEADRVPITNADATGSLTQQGKRATNSAQQVVKASQPGPANAPVIDLDDEPYEPDDDILEIYEPEAAGVHEDLDESDYSPPPADAGPSEPRRTNGRYNNGAVNGSSRRQSPTGPVPPIQNGRKRKREWKKNNTTKRAAPSPEPYIKEEPQSPPPFAQYSDPPSSKRRALQPPPNGLEVAERAQPIYYRDQELARSARTYDEPLSPSIARPSQRRLDRDDQDLRRVASVQYARRPYSPTNNDMYAAPSSRQVRAASYVFTERPLEPPVYREASVRPSAAPRYVPEHPQVDYLERAQSPVTSPMTMAPPPRRIVVDQYGNKYYAAPVDARESVAPPSRRVEADPYYERAMTREPTLRAPARAELYEEDGVQMMPPPPRRYMAASEADVVDSRAYRREVSRRPVESERGPYEVIERRPIAQYEEMGPPREYLPSRAYSVRPEIIRREVPEGYARHESLQPGHVRAAAPRLREVSVIHHEPSDDRRYAFATPQRRYVDEGGLDRPAEVVQERYATEAPRRPTYRY</sequence>
<protein>
    <submittedName>
        <fullName evidence="2">Uncharacterized protein</fullName>
    </submittedName>
</protein>
<dbReference type="AlphaFoldDB" id="A0A6A5UVU2"/>
<gene>
    <name evidence="2" type="ORF">BU23DRAFT_558792</name>
</gene>
<feature type="compositionally biased region" description="Polar residues" evidence="1">
    <location>
        <begin position="302"/>
        <end position="319"/>
    </location>
</feature>
<feature type="compositionally biased region" description="Polar residues" evidence="1">
    <location>
        <begin position="218"/>
        <end position="240"/>
    </location>
</feature>